<sequence length="124" mass="13931">MRQGYAAYSSVQKQTESHQQVEYRLLGQVTSALLKAQDTECTLQDRLNAVLWNGKVWDAFLCDLSEPGNQLPQGLKTSLIQLAHWVARETELAIETNVGLDALINVNRQIMEGLQDQFRLAEAS</sequence>
<gene>
    <name evidence="1" type="primary">flaF</name>
    <name evidence="1" type="ORF">NUH88_02140</name>
</gene>
<dbReference type="KEGG" id="naci:NUH88_02140"/>
<dbReference type="GO" id="GO:0044781">
    <property type="term" value="P:bacterial-type flagellum organization"/>
    <property type="evidence" value="ECO:0007669"/>
    <property type="project" value="InterPro"/>
</dbReference>
<dbReference type="AlphaFoldDB" id="A0A9J7AS84"/>
<name>A0A9J7AS84_9PROT</name>
<reference evidence="1" key="1">
    <citation type="submission" date="2022-08" db="EMBL/GenBank/DDBJ databases">
        <title>Nisaea acidiphila sp. nov., isolated from a marine algal debris and emended description of the genus Nisaea Urios et al. 2008.</title>
        <authorList>
            <person name="Kwon K."/>
        </authorList>
    </citation>
    <scope>NUCLEOTIDE SEQUENCE</scope>
    <source>
        <strain evidence="1">MEBiC11861</strain>
    </source>
</reference>
<dbReference type="InterPro" id="IPR010845">
    <property type="entry name" value="FlaF"/>
</dbReference>
<dbReference type="EMBL" id="CP102480">
    <property type="protein sequence ID" value="UUX50499.1"/>
    <property type="molecule type" value="Genomic_DNA"/>
</dbReference>
<accession>A0A9J7AS84</accession>
<evidence type="ECO:0000313" key="2">
    <source>
        <dbReference type="Proteomes" id="UP001060336"/>
    </source>
</evidence>
<evidence type="ECO:0000313" key="1">
    <source>
        <dbReference type="EMBL" id="UUX50499.1"/>
    </source>
</evidence>
<dbReference type="RefSeq" id="WP_257769675.1">
    <property type="nucleotide sequence ID" value="NZ_CP102480.1"/>
</dbReference>
<keyword evidence="1" id="KW-0969">Cilium</keyword>
<dbReference type="Pfam" id="PF07309">
    <property type="entry name" value="FlaF"/>
    <property type="match status" value="1"/>
</dbReference>
<dbReference type="Proteomes" id="UP001060336">
    <property type="component" value="Chromosome"/>
</dbReference>
<dbReference type="NCBIfam" id="NF009435">
    <property type="entry name" value="PRK12794.1"/>
    <property type="match status" value="1"/>
</dbReference>
<keyword evidence="1" id="KW-0282">Flagellum</keyword>
<protein>
    <submittedName>
        <fullName evidence="1">Flagellar biosynthesis regulator FlaF</fullName>
    </submittedName>
</protein>
<keyword evidence="1" id="KW-0966">Cell projection</keyword>
<keyword evidence="2" id="KW-1185">Reference proteome</keyword>
<proteinExistence type="predicted"/>
<organism evidence="1 2">
    <name type="scientific">Nisaea acidiphila</name>
    <dbReference type="NCBI Taxonomy" id="1862145"/>
    <lineage>
        <taxon>Bacteria</taxon>
        <taxon>Pseudomonadati</taxon>
        <taxon>Pseudomonadota</taxon>
        <taxon>Alphaproteobacteria</taxon>
        <taxon>Rhodospirillales</taxon>
        <taxon>Thalassobaculaceae</taxon>
        <taxon>Nisaea</taxon>
    </lineage>
</organism>